<reference evidence="9 10" key="1">
    <citation type="submission" date="2013-03" db="EMBL/GenBank/DDBJ databases">
        <title>Salinisphaera hydrothermalis C41B8 Genome Sequencing.</title>
        <authorList>
            <person name="Li C."/>
            <person name="Lai Q."/>
            <person name="Shao Z."/>
        </authorList>
    </citation>
    <scope>NUCLEOTIDE SEQUENCE [LARGE SCALE GENOMIC DNA]</scope>
    <source>
        <strain evidence="9 10">C41B8</strain>
    </source>
</reference>
<evidence type="ECO:0000313" key="10">
    <source>
        <dbReference type="Proteomes" id="UP000028302"/>
    </source>
</evidence>
<feature type="transmembrane region" description="Helical" evidence="8">
    <location>
        <begin position="199"/>
        <end position="219"/>
    </location>
</feature>
<evidence type="ECO:0000256" key="5">
    <source>
        <dbReference type="ARBA" id="ARBA00022692"/>
    </source>
</evidence>
<dbReference type="PATRIC" id="fig|1304275.5.peg.698"/>
<proteinExistence type="inferred from homology"/>
<gene>
    <name evidence="9" type="ORF">C41B8_03436</name>
</gene>
<dbReference type="PANTHER" id="PTHR30269:SF0">
    <property type="entry name" value="MEMBRANE TRANSPORTER PROTEIN YFCA-RELATED"/>
    <property type="match status" value="1"/>
</dbReference>
<dbReference type="Pfam" id="PF01925">
    <property type="entry name" value="TauE"/>
    <property type="match status" value="1"/>
</dbReference>
<dbReference type="GO" id="GO:0005886">
    <property type="term" value="C:plasma membrane"/>
    <property type="evidence" value="ECO:0007669"/>
    <property type="project" value="UniProtKB-SubCell"/>
</dbReference>
<evidence type="ECO:0000256" key="4">
    <source>
        <dbReference type="ARBA" id="ARBA00022475"/>
    </source>
</evidence>
<feature type="transmembrane region" description="Helical" evidence="8">
    <location>
        <begin position="225"/>
        <end position="243"/>
    </location>
</feature>
<dbReference type="RefSeq" id="WP_037334130.1">
    <property type="nucleotide sequence ID" value="NZ_APNK01000003.1"/>
</dbReference>
<dbReference type="Proteomes" id="UP000028302">
    <property type="component" value="Unassembled WGS sequence"/>
</dbReference>
<evidence type="ECO:0000256" key="1">
    <source>
        <dbReference type="ARBA" id="ARBA00004651"/>
    </source>
</evidence>
<keyword evidence="3" id="KW-0813">Transport</keyword>
<feature type="transmembrane region" description="Helical" evidence="8">
    <location>
        <begin position="136"/>
        <end position="159"/>
    </location>
</feature>
<evidence type="ECO:0000256" key="2">
    <source>
        <dbReference type="ARBA" id="ARBA00009142"/>
    </source>
</evidence>
<protein>
    <recommendedName>
        <fullName evidence="8">Probable membrane transporter protein</fullName>
    </recommendedName>
</protein>
<keyword evidence="10" id="KW-1185">Reference proteome</keyword>
<name>A0A084IPK2_SALHC</name>
<feature type="transmembrane region" description="Helical" evidence="8">
    <location>
        <begin position="36"/>
        <end position="58"/>
    </location>
</feature>
<dbReference type="EMBL" id="APNK01000003">
    <property type="protein sequence ID" value="KEZ78636.1"/>
    <property type="molecule type" value="Genomic_DNA"/>
</dbReference>
<feature type="transmembrane region" description="Helical" evidence="8">
    <location>
        <begin position="70"/>
        <end position="91"/>
    </location>
</feature>
<keyword evidence="7 8" id="KW-0472">Membrane</keyword>
<comment type="similarity">
    <text evidence="2 8">Belongs to the 4-toluene sulfonate uptake permease (TSUP) (TC 2.A.102) family.</text>
</comment>
<dbReference type="InterPro" id="IPR052017">
    <property type="entry name" value="TSUP"/>
</dbReference>
<evidence type="ECO:0000256" key="6">
    <source>
        <dbReference type="ARBA" id="ARBA00022989"/>
    </source>
</evidence>
<evidence type="ECO:0000256" key="3">
    <source>
        <dbReference type="ARBA" id="ARBA00022448"/>
    </source>
</evidence>
<dbReference type="InterPro" id="IPR002781">
    <property type="entry name" value="TM_pro_TauE-like"/>
</dbReference>
<evidence type="ECO:0000313" key="9">
    <source>
        <dbReference type="EMBL" id="KEZ78636.1"/>
    </source>
</evidence>
<dbReference type="eggNOG" id="COG0730">
    <property type="taxonomic scope" value="Bacteria"/>
</dbReference>
<keyword evidence="5 8" id="KW-0812">Transmembrane</keyword>
<feature type="transmembrane region" description="Helical" evidence="8">
    <location>
        <begin position="171"/>
        <end position="192"/>
    </location>
</feature>
<keyword evidence="6 8" id="KW-1133">Transmembrane helix</keyword>
<feature type="transmembrane region" description="Helical" evidence="8">
    <location>
        <begin position="97"/>
        <end position="115"/>
    </location>
</feature>
<sequence length="246" mass="24940">MDWIMLFAAALAAGAINALAGGGSFITLPALLFHGLPATAANATSATAVLPGYVTTLTRLRREVEAPAGLNLPTMIAIAAAGGVSGAALLLATGDRAFAAIVPWLMAVATLIFAAGPWIKRATRGRRAPRSIAIPALYLTCAYGGYFNGGVGIIMIAVLGLLGQTRLLSSVAMKAVTSAVLTAISVLVYAAFGLVHWPLAALMAGGALIGGWLGAATGHAIDPRWHRIGIVVIGVVMTALMFGRGA</sequence>
<keyword evidence="4 8" id="KW-1003">Cell membrane</keyword>
<dbReference type="AlphaFoldDB" id="A0A084IPK2"/>
<comment type="subcellular location">
    <subcellularLocation>
        <location evidence="1 8">Cell membrane</location>
        <topology evidence="1 8">Multi-pass membrane protein</topology>
    </subcellularLocation>
</comment>
<dbReference type="PANTHER" id="PTHR30269">
    <property type="entry name" value="TRANSMEMBRANE PROTEIN YFCA"/>
    <property type="match status" value="1"/>
</dbReference>
<evidence type="ECO:0000256" key="8">
    <source>
        <dbReference type="RuleBase" id="RU363041"/>
    </source>
</evidence>
<accession>A0A084IPK2</accession>
<dbReference type="STRING" id="1304275.C41B8_03436"/>
<evidence type="ECO:0000256" key="7">
    <source>
        <dbReference type="ARBA" id="ARBA00023136"/>
    </source>
</evidence>
<organism evidence="9 10">
    <name type="scientific">Salinisphaera hydrothermalis (strain C41B8)</name>
    <dbReference type="NCBI Taxonomy" id="1304275"/>
    <lineage>
        <taxon>Bacteria</taxon>
        <taxon>Pseudomonadati</taxon>
        <taxon>Pseudomonadota</taxon>
        <taxon>Gammaproteobacteria</taxon>
        <taxon>Salinisphaerales</taxon>
        <taxon>Salinisphaeraceae</taxon>
        <taxon>Salinisphaera</taxon>
    </lineage>
</organism>
<comment type="caution">
    <text evidence="9">The sequence shown here is derived from an EMBL/GenBank/DDBJ whole genome shotgun (WGS) entry which is preliminary data.</text>
</comment>